<feature type="compositionally biased region" description="Low complexity" evidence="4">
    <location>
        <begin position="208"/>
        <end position="221"/>
    </location>
</feature>
<dbReference type="InterPro" id="IPR050204">
    <property type="entry name" value="AraC_XylS_family_regulators"/>
</dbReference>
<comment type="caution">
    <text evidence="6">The sequence shown here is derived from an EMBL/GenBank/DDBJ whole genome shotgun (WGS) entry which is preliminary data.</text>
</comment>
<dbReference type="SUPFAM" id="SSF46689">
    <property type="entry name" value="Homeodomain-like"/>
    <property type="match status" value="2"/>
</dbReference>
<dbReference type="Gene3D" id="1.10.10.60">
    <property type="entry name" value="Homeodomain-like"/>
    <property type="match status" value="1"/>
</dbReference>
<keyword evidence="7" id="KW-1185">Reference proteome</keyword>
<protein>
    <submittedName>
        <fullName evidence="6">AraC family transcriptional regulator</fullName>
    </submittedName>
</protein>
<dbReference type="PANTHER" id="PTHR46796">
    <property type="entry name" value="HTH-TYPE TRANSCRIPTIONAL ACTIVATOR RHAS-RELATED"/>
    <property type="match status" value="1"/>
</dbReference>
<feature type="region of interest" description="Disordered" evidence="4">
    <location>
        <begin position="208"/>
        <end position="230"/>
    </location>
</feature>
<dbReference type="InterPro" id="IPR009057">
    <property type="entry name" value="Homeodomain-like_sf"/>
</dbReference>
<organism evidence="6 7">
    <name type="scientific">Paraburkholderia sejongensis</name>
    <dbReference type="NCBI Taxonomy" id="2886946"/>
    <lineage>
        <taxon>Bacteria</taxon>
        <taxon>Pseudomonadati</taxon>
        <taxon>Pseudomonadota</taxon>
        <taxon>Betaproteobacteria</taxon>
        <taxon>Burkholderiales</taxon>
        <taxon>Burkholderiaceae</taxon>
        <taxon>Paraburkholderia</taxon>
    </lineage>
</organism>
<dbReference type="EMBL" id="JAJITD010000004">
    <property type="protein sequence ID" value="MCC8393012.1"/>
    <property type="molecule type" value="Genomic_DNA"/>
</dbReference>
<keyword evidence="1" id="KW-0805">Transcription regulation</keyword>
<evidence type="ECO:0000256" key="1">
    <source>
        <dbReference type="ARBA" id="ARBA00023015"/>
    </source>
</evidence>
<proteinExistence type="predicted"/>
<evidence type="ECO:0000256" key="3">
    <source>
        <dbReference type="ARBA" id="ARBA00023163"/>
    </source>
</evidence>
<dbReference type="RefSeq" id="WP_230509334.1">
    <property type="nucleotide sequence ID" value="NZ_JAJITD010000004.1"/>
</dbReference>
<sequence length="342" mass="37978">MTLSTKSEALSALYRNCLFRSDNAADSHEHVARELSDHVLHWKRGVPDTALFKVQLNHLRIYALQYGAEVEVTPQPFDGFSLVHTSLRGGAQIECDGTVMSVAEGRTAVLSPQRSVRLRWSPGTQQFIVRVPDALMLEVAGRAPDDELDLVPGRLLPQSLGSQWDLITQSLLNIAAQSGSGDLRREWSDHFERNLALFLLMHQPPQAAPAPASALESAEPAHYGADTRPHNGGAKQMEVLLEYIDSRLCAPISLEDLARVAGVSFRTLNVMCRRHHGVTPMELLRNIRLEAARTRLLTESACSITDTALAFGFGHLGRFSAYYFARFNELPSDTQKRRQRCA</sequence>
<keyword evidence="3" id="KW-0804">Transcription</keyword>
<accession>A0ABS8JT41</accession>
<dbReference type="Pfam" id="PF12833">
    <property type="entry name" value="HTH_18"/>
    <property type="match status" value="1"/>
</dbReference>
<dbReference type="InterPro" id="IPR018060">
    <property type="entry name" value="HTH_AraC"/>
</dbReference>
<evidence type="ECO:0000313" key="7">
    <source>
        <dbReference type="Proteomes" id="UP001431019"/>
    </source>
</evidence>
<evidence type="ECO:0000313" key="6">
    <source>
        <dbReference type="EMBL" id="MCC8393012.1"/>
    </source>
</evidence>
<keyword evidence="2" id="KW-0238">DNA-binding</keyword>
<dbReference type="PROSITE" id="PS01124">
    <property type="entry name" value="HTH_ARAC_FAMILY_2"/>
    <property type="match status" value="1"/>
</dbReference>
<feature type="domain" description="HTH araC/xylS-type" evidence="5">
    <location>
        <begin position="238"/>
        <end position="337"/>
    </location>
</feature>
<dbReference type="Pfam" id="PF14525">
    <property type="entry name" value="AraC_binding_2"/>
    <property type="match status" value="1"/>
</dbReference>
<evidence type="ECO:0000259" key="5">
    <source>
        <dbReference type="PROSITE" id="PS01124"/>
    </source>
</evidence>
<reference evidence="6 7" key="1">
    <citation type="submission" date="2021-11" db="EMBL/GenBank/DDBJ databases">
        <authorList>
            <person name="Oh E.-T."/>
            <person name="Kim S.-B."/>
        </authorList>
    </citation>
    <scope>NUCLEOTIDE SEQUENCE [LARGE SCALE GENOMIC DNA]</scope>
    <source>
        <strain evidence="6 7">MMS20-SJTR3</strain>
    </source>
</reference>
<name>A0ABS8JT41_9BURK</name>
<gene>
    <name evidence="6" type="ORF">LJ656_10465</name>
</gene>
<evidence type="ECO:0000256" key="2">
    <source>
        <dbReference type="ARBA" id="ARBA00023125"/>
    </source>
</evidence>
<dbReference type="Proteomes" id="UP001431019">
    <property type="component" value="Unassembled WGS sequence"/>
</dbReference>
<dbReference type="SMART" id="SM00342">
    <property type="entry name" value="HTH_ARAC"/>
    <property type="match status" value="1"/>
</dbReference>
<evidence type="ECO:0000256" key="4">
    <source>
        <dbReference type="SAM" id="MobiDB-lite"/>
    </source>
</evidence>
<dbReference type="InterPro" id="IPR035418">
    <property type="entry name" value="AraC-bd_2"/>
</dbReference>